<proteinExistence type="predicted"/>
<sequence length="57" mass="6522">MNLKELIFDLIGVVVTSENIAEIRLDPRAFVETEEQAQDLEELLFLLEKSEESEDAV</sequence>
<gene>
    <name evidence="1" type="ORF">CFX1CAM_0937</name>
</gene>
<evidence type="ECO:0000313" key="1">
    <source>
        <dbReference type="EMBL" id="SMX54002.1"/>
    </source>
</evidence>
<dbReference type="RefSeq" id="WP_157891703.1">
    <property type="nucleotide sequence ID" value="NZ_LT859958.1"/>
</dbReference>
<organism evidence="1 2">
    <name type="scientific">Candidatus Brevifilum fermentans</name>
    <dbReference type="NCBI Taxonomy" id="1986204"/>
    <lineage>
        <taxon>Bacteria</taxon>
        <taxon>Bacillati</taxon>
        <taxon>Chloroflexota</taxon>
        <taxon>Anaerolineae</taxon>
        <taxon>Anaerolineales</taxon>
        <taxon>Anaerolineaceae</taxon>
        <taxon>Candidatus Brevifilum</taxon>
    </lineage>
</organism>
<protein>
    <submittedName>
        <fullName evidence="1">Uncharacterized protein</fullName>
    </submittedName>
</protein>
<dbReference type="EMBL" id="LT859958">
    <property type="protein sequence ID" value="SMX54002.1"/>
    <property type="molecule type" value="Genomic_DNA"/>
</dbReference>
<dbReference type="AlphaFoldDB" id="A0A1Y6K2R9"/>
<accession>A0A1Y6K2R9</accession>
<dbReference type="Proteomes" id="UP000195514">
    <property type="component" value="Chromosome I"/>
</dbReference>
<dbReference type="KEGG" id="abat:CFX1CAM_0937"/>
<evidence type="ECO:0000313" key="2">
    <source>
        <dbReference type="Proteomes" id="UP000195514"/>
    </source>
</evidence>
<name>A0A1Y6K2R9_9CHLR</name>
<keyword evidence="2" id="KW-1185">Reference proteome</keyword>
<reference evidence="2" key="1">
    <citation type="submission" date="2017-05" db="EMBL/GenBank/DDBJ databases">
        <authorList>
            <person name="Kirkegaard R."/>
            <person name="Mcilroy J S."/>
        </authorList>
    </citation>
    <scope>NUCLEOTIDE SEQUENCE [LARGE SCALE GENOMIC DNA]</scope>
</reference>